<feature type="domain" description="Enoyl reductase (ER)" evidence="2">
    <location>
        <begin position="25"/>
        <end position="362"/>
    </location>
</feature>
<name>A0A1B7MI17_9AGAM</name>
<evidence type="ECO:0000313" key="4">
    <source>
        <dbReference type="Proteomes" id="UP000092154"/>
    </source>
</evidence>
<keyword evidence="4" id="KW-1185">Reference proteome</keyword>
<dbReference type="InParanoid" id="A0A1B7MI17"/>
<accession>A0A1B7MI17</accession>
<gene>
    <name evidence="3" type="ORF">K503DRAFT_727197</name>
</gene>
<proteinExistence type="predicted"/>
<dbReference type="OrthoDB" id="809632at2759"/>
<dbReference type="EMBL" id="KV449068">
    <property type="protein sequence ID" value="OAX32246.1"/>
    <property type="molecule type" value="Genomic_DNA"/>
</dbReference>
<dbReference type="SUPFAM" id="SSF51735">
    <property type="entry name" value="NAD(P)-binding Rossmann-fold domains"/>
    <property type="match status" value="1"/>
</dbReference>
<evidence type="ECO:0000256" key="1">
    <source>
        <dbReference type="ARBA" id="ARBA00023002"/>
    </source>
</evidence>
<dbReference type="Proteomes" id="UP000092154">
    <property type="component" value="Unassembled WGS sequence"/>
</dbReference>
<dbReference type="AlphaFoldDB" id="A0A1B7MI17"/>
<organism evidence="3 4">
    <name type="scientific">Rhizopogon vinicolor AM-OR11-026</name>
    <dbReference type="NCBI Taxonomy" id="1314800"/>
    <lineage>
        <taxon>Eukaryota</taxon>
        <taxon>Fungi</taxon>
        <taxon>Dikarya</taxon>
        <taxon>Basidiomycota</taxon>
        <taxon>Agaricomycotina</taxon>
        <taxon>Agaricomycetes</taxon>
        <taxon>Agaricomycetidae</taxon>
        <taxon>Boletales</taxon>
        <taxon>Suillineae</taxon>
        <taxon>Rhizopogonaceae</taxon>
        <taxon>Rhizopogon</taxon>
    </lineage>
</organism>
<protein>
    <submittedName>
        <fullName evidence="3">NAD(P)-binding protein</fullName>
    </submittedName>
</protein>
<evidence type="ECO:0000259" key="2">
    <source>
        <dbReference type="SMART" id="SM00829"/>
    </source>
</evidence>
<reference evidence="3 4" key="1">
    <citation type="submission" date="2016-06" db="EMBL/GenBank/DDBJ databases">
        <title>Comparative genomics of the ectomycorrhizal sister species Rhizopogon vinicolor and Rhizopogon vesiculosus (Basidiomycota: Boletales) reveals a divergence of the mating type B locus.</title>
        <authorList>
            <consortium name="DOE Joint Genome Institute"/>
            <person name="Mujic A.B."/>
            <person name="Kuo A."/>
            <person name="Tritt A."/>
            <person name="Lipzen A."/>
            <person name="Chen C."/>
            <person name="Johnson J."/>
            <person name="Sharma A."/>
            <person name="Barry K."/>
            <person name="Grigoriev I.V."/>
            <person name="Spatafora J.W."/>
        </authorList>
    </citation>
    <scope>NUCLEOTIDE SEQUENCE [LARGE SCALE GENOMIC DNA]</scope>
    <source>
        <strain evidence="3 4">AM-OR11-026</strain>
    </source>
</reference>
<dbReference type="CDD" id="cd05288">
    <property type="entry name" value="PGDH"/>
    <property type="match status" value="1"/>
</dbReference>
<dbReference type="InterPro" id="IPR041694">
    <property type="entry name" value="ADH_N_2"/>
</dbReference>
<dbReference type="Gene3D" id="3.40.50.720">
    <property type="entry name" value="NAD(P)-binding Rossmann-like Domain"/>
    <property type="match status" value="1"/>
</dbReference>
<keyword evidence="1" id="KW-0560">Oxidoreductase</keyword>
<dbReference type="GO" id="GO:0016628">
    <property type="term" value="F:oxidoreductase activity, acting on the CH-CH group of donors, NAD or NADP as acceptor"/>
    <property type="evidence" value="ECO:0007669"/>
    <property type="project" value="InterPro"/>
</dbReference>
<dbReference type="InterPro" id="IPR036291">
    <property type="entry name" value="NAD(P)-bd_dom_sf"/>
</dbReference>
<dbReference type="InterPro" id="IPR013149">
    <property type="entry name" value="ADH-like_C"/>
</dbReference>
<sequence length="368" mass="39856">MPLPTHTPVWRVKNSPVESVILDLSDDATFALTEEPVPQLEDGEMLVENVYISNDPAQRGWIQKGVLPERLYVAPVREGDVMATHSIARVLAINDNTAHEFKVDDLIYCMTTGWRQHAVVKANPSACLPLMVPDDVPPTAALGLFGVPGFTAYYGLKDILKLKEGESLIVSAAAGAVGNVVVQYAKNVIKAKKVIAIVGSDAKCQRIKELGADVAVNYKSDTFPQDLVDATSGFVDAYFDKYISGYVLDQVIPRIKPNGRIAACGSISGYNKGVGKPNMGTTWVEVVTNRLTIQGFVIFDFMFPKDGSNRVGTEAFPDIAGALQRGDIKLKEAEEIVEVPFADIPKVWGRLFTGANTGKLVTKLKCGA</sequence>
<dbReference type="InterPro" id="IPR045010">
    <property type="entry name" value="MDR_fam"/>
</dbReference>
<evidence type="ECO:0000313" key="3">
    <source>
        <dbReference type="EMBL" id="OAX32246.1"/>
    </source>
</evidence>
<dbReference type="SUPFAM" id="SSF50129">
    <property type="entry name" value="GroES-like"/>
    <property type="match status" value="1"/>
</dbReference>
<dbReference type="PANTHER" id="PTHR43205">
    <property type="entry name" value="PROSTAGLANDIN REDUCTASE"/>
    <property type="match status" value="1"/>
</dbReference>
<dbReference type="Pfam" id="PF16884">
    <property type="entry name" value="ADH_N_2"/>
    <property type="match status" value="1"/>
</dbReference>
<dbReference type="InterPro" id="IPR011032">
    <property type="entry name" value="GroES-like_sf"/>
</dbReference>
<dbReference type="InterPro" id="IPR020843">
    <property type="entry name" value="ER"/>
</dbReference>
<dbReference type="Pfam" id="PF00107">
    <property type="entry name" value="ADH_zinc_N"/>
    <property type="match status" value="1"/>
</dbReference>
<dbReference type="STRING" id="1314800.A0A1B7MI17"/>
<dbReference type="PANTHER" id="PTHR43205:SF19">
    <property type="entry name" value="ENOYL REDUCTASE (ER) DOMAIN-CONTAINING PROTEIN"/>
    <property type="match status" value="1"/>
</dbReference>
<dbReference type="Gene3D" id="3.90.180.10">
    <property type="entry name" value="Medium-chain alcohol dehydrogenases, catalytic domain"/>
    <property type="match status" value="1"/>
</dbReference>
<dbReference type="SMART" id="SM00829">
    <property type="entry name" value="PKS_ER"/>
    <property type="match status" value="1"/>
</dbReference>